<dbReference type="NCBIfam" id="TIGR04057">
    <property type="entry name" value="SusC_RagA_signa"/>
    <property type="match status" value="1"/>
</dbReference>
<feature type="signal peptide" evidence="12">
    <location>
        <begin position="1"/>
        <end position="23"/>
    </location>
</feature>
<comment type="caution">
    <text evidence="14">The sequence shown here is derived from an EMBL/GenBank/DDBJ whole genome shotgun (WGS) entry which is preliminary data.</text>
</comment>
<comment type="subcellular location">
    <subcellularLocation>
        <location evidence="1 11">Cell outer membrane</location>
        <topology evidence="1 11">Multi-pass membrane protein</topology>
    </subcellularLocation>
</comment>
<dbReference type="PANTHER" id="PTHR32552">
    <property type="entry name" value="FERRICHROME IRON RECEPTOR-RELATED"/>
    <property type="match status" value="1"/>
</dbReference>
<evidence type="ECO:0000256" key="6">
    <source>
        <dbReference type="ARBA" id="ARBA00023004"/>
    </source>
</evidence>
<evidence type="ECO:0000256" key="12">
    <source>
        <dbReference type="SAM" id="SignalP"/>
    </source>
</evidence>
<accession>A0AAE3XJR0</accession>
<dbReference type="InterPro" id="IPR036942">
    <property type="entry name" value="Beta-barrel_TonB_sf"/>
</dbReference>
<dbReference type="AlphaFoldDB" id="A0AAE3XJR0"/>
<evidence type="ECO:0000256" key="1">
    <source>
        <dbReference type="ARBA" id="ARBA00004571"/>
    </source>
</evidence>
<dbReference type="InterPro" id="IPR008969">
    <property type="entry name" value="CarboxyPept-like_regulatory"/>
</dbReference>
<keyword evidence="5 11" id="KW-0812">Transmembrane</keyword>
<evidence type="ECO:0000256" key="2">
    <source>
        <dbReference type="ARBA" id="ARBA00022448"/>
    </source>
</evidence>
<gene>
    <name evidence="14" type="ORF">HNQ88_000643</name>
</gene>
<evidence type="ECO:0000313" key="14">
    <source>
        <dbReference type="EMBL" id="MDR6237667.1"/>
    </source>
</evidence>
<keyword evidence="2 11" id="KW-0813">Transport</keyword>
<evidence type="ECO:0000256" key="11">
    <source>
        <dbReference type="PROSITE-ProRule" id="PRU01360"/>
    </source>
</evidence>
<evidence type="ECO:0000259" key="13">
    <source>
        <dbReference type="Pfam" id="PF07715"/>
    </source>
</evidence>
<dbReference type="InterPro" id="IPR023996">
    <property type="entry name" value="TonB-dep_OMP_SusC/RagA"/>
</dbReference>
<dbReference type="Proteomes" id="UP001185092">
    <property type="component" value="Unassembled WGS sequence"/>
</dbReference>
<keyword evidence="7" id="KW-0406">Ion transport</keyword>
<organism evidence="14 15">
    <name type="scientific">Aureibacter tunicatorum</name>
    <dbReference type="NCBI Taxonomy" id="866807"/>
    <lineage>
        <taxon>Bacteria</taxon>
        <taxon>Pseudomonadati</taxon>
        <taxon>Bacteroidota</taxon>
        <taxon>Cytophagia</taxon>
        <taxon>Cytophagales</taxon>
        <taxon>Persicobacteraceae</taxon>
        <taxon>Aureibacter</taxon>
    </lineage>
</organism>
<keyword evidence="6" id="KW-0408">Iron</keyword>
<name>A0AAE3XJR0_9BACT</name>
<dbReference type="EMBL" id="JAVDQD010000001">
    <property type="protein sequence ID" value="MDR6237667.1"/>
    <property type="molecule type" value="Genomic_DNA"/>
</dbReference>
<dbReference type="Gene3D" id="2.170.130.10">
    <property type="entry name" value="TonB-dependent receptor, plug domain"/>
    <property type="match status" value="1"/>
</dbReference>
<dbReference type="GO" id="GO:0009279">
    <property type="term" value="C:cell outer membrane"/>
    <property type="evidence" value="ECO:0007669"/>
    <property type="project" value="UniProtKB-SubCell"/>
</dbReference>
<dbReference type="SUPFAM" id="SSF56935">
    <property type="entry name" value="Porins"/>
    <property type="match status" value="1"/>
</dbReference>
<evidence type="ECO:0000256" key="7">
    <source>
        <dbReference type="ARBA" id="ARBA00023065"/>
    </source>
</evidence>
<keyword evidence="4" id="KW-0410">Iron transport</keyword>
<proteinExistence type="inferred from homology"/>
<dbReference type="Pfam" id="PF13715">
    <property type="entry name" value="CarbopepD_reg_2"/>
    <property type="match status" value="1"/>
</dbReference>
<feature type="chain" id="PRO_5041921301" evidence="12">
    <location>
        <begin position="24"/>
        <end position="1067"/>
    </location>
</feature>
<evidence type="ECO:0000256" key="10">
    <source>
        <dbReference type="ARBA" id="ARBA00023237"/>
    </source>
</evidence>
<dbReference type="RefSeq" id="WP_309937134.1">
    <property type="nucleotide sequence ID" value="NZ_AP025305.1"/>
</dbReference>
<dbReference type="Pfam" id="PF07715">
    <property type="entry name" value="Plug"/>
    <property type="match status" value="1"/>
</dbReference>
<evidence type="ECO:0000256" key="3">
    <source>
        <dbReference type="ARBA" id="ARBA00022452"/>
    </source>
</evidence>
<dbReference type="InterPro" id="IPR039426">
    <property type="entry name" value="TonB-dep_rcpt-like"/>
</dbReference>
<keyword evidence="10 11" id="KW-0998">Cell outer membrane</keyword>
<comment type="similarity">
    <text evidence="11">Belongs to the TonB-dependent receptor family.</text>
</comment>
<reference evidence="14" key="1">
    <citation type="submission" date="2023-07" db="EMBL/GenBank/DDBJ databases">
        <title>Genomic Encyclopedia of Type Strains, Phase IV (KMG-IV): sequencing the most valuable type-strain genomes for metagenomic binning, comparative biology and taxonomic classification.</title>
        <authorList>
            <person name="Goeker M."/>
        </authorList>
    </citation>
    <scope>NUCLEOTIDE SEQUENCE</scope>
    <source>
        <strain evidence="14">DSM 26174</strain>
    </source>
</reference>
<dbReference type="PANTHER" id="PTHR32552:SF81">
    <property type="entry name" value="TONB-DEPENDENT OUTER MEMBRANE RECEPTOR"/>
    <property type="match status" value="1"/>
</dbReference>
<dbReference type="InterPro" id="IPR023997">
    <property type="entry name" value="TonB-dep_OMP_SusC/RagA_CS"/>
</dbReference>
<dbReference type="PROSITE" id="PS52016">
    <property type="entry name" value="TONB_DEPENDENT_REC_3"/>
    <property type="match status" value="1"/>
</dbReference>
<evidence type="ECO:0000256" key="9">
    <source>
        <dbReference type="ARBA" id="ARBA00023136"/>
    </source>
</evidence>
<keyword evidence="3 11" id="KW-1134">Transmembrane beta strand</keyword>
<dbReference type="Gene3D" id="2.40.170.20">
    <property type="entry name" value="TonB-dependent receptor, beta-barrel domain"/>
    <property type="match status" value="1"/>
</dbReference>
<keyword evidence="9 11" id="KW-0472">Membrane</keyword>
<protein>
    <submittedName>
        <fullName evidence="14">TonB-linked SusC/RagA family outer membrane protein</fullName>
    </submittedName>
</protein>
<dbReference type="Gene3D" id="2.60.40.1120">
    <property type="entry name" value="Carboxypeptidase-like, regulatory domain"/>
    <property type="match status" value="1"/>
</dbReference>
<dbReference type="InterPro" id="IPR037066">
    <property type="entry name" value="Plug_dom_sf"/>
</dbReference>
<evidence type="ECO:0000256" key="5">
    <source>
        <dbReference type="ARBA" id="ARBA00022692"/>
    </source>
</evidence>
<keyword evidence="8" id="KW-0798">TonB box</keyword>
<evidence type="ECO:0000256" key="4">
    <source>
        <dbReference type="ARBA" id="ARBA00022496"/>
    </source>
</evidence>
<keyword evidence="15" id="KW-1185">Reference proteome</keyword>
<feature type="domain" description="TonB-dependent receptor plug" evidence="13">
    <location>
        <begin position="120"/>
        <end position="243"/>
    </location>
</feature>
<dbReference type="GO" id="GO:0006826">
    <property type="term" value="P:iron ion transport"/>
    <property type="evidence" value="ECO:0007669"/>
    <property type="project" value="UniProtKB-KW"/>
</dbReference>
<dbReference type="InterPro" id="IPR012910">
    <property type="entry name" value="Plug_dom"/>
</dbReference>
<evidence type="ECO:0000313" key="15">
    <source>
        <dbReference type="Proteomes" id="UP001185092"/>
    </source>
</evidence>
<keyword evidence="12" id="KW-0732">Signal</keyword>
<sequence length="1067" mass="117042">MEQKLRMLLMLCMAVFFSAAAWAQERTITGRVTEASGEGAIGVNVVVKGTTTGTATDFDGNYSLTIGDDAKILVFSGIGYVSQDVEIGNKSTVDVEIAADVKQLDEVVVTALGISREKKALGIAVQEVDGSKLSTVKSANAVSNLSGQIAGVSIKNSPSMGGSSNVVIRGAISLQGDNQPLFVIDGVPISNSNFNNSEVARGGGGVDYGNAAQDINPDDIESVSVLKGASATALYGSRGANGVILITTKKGTKRKGIGVSINSNLTINKINEATMPKYQNQYGAGYGDYWHEEDLDGDGVAETKFVNFGDDASWGPAFDPSLNVVHWDGVSKTGEVLETRPWVASENGPEKFFKTGRVWTHNIALNGGNEDASFRLSFTNRDEKGTMPNSYLLRNNVSFNGSYNFTDKLTAAVSFNYYNQKGRGRQGTGYDWRNSRSFMASAAMWGQTNIDYERLKNYTYEDGSQRTWNRYSATNPTPAYWDNPYWMQYRNYNTDERNRVYGNVMLNYKATDWLTITARGGVDTYTDLREERIAKGSYAISDYTVERRNVSEENYDLYATFNKRFADDKISLTALVGTNLRKNRYSRFGASTVNGLVYDGIYSIENSVTPSVGISDEFTPKNVFGTFANFSVGYNDMIFLESAVRRDVSSAIPGESFTYPSVSTSFIFTELPALQNSSVLSFGKIRASYAEVGNDTDPYKTDLYLFNSPYNGQFTSYNPNELANNNLEPERQLSWEIGTELHFWNRRVSLDAAYYESDNINQIIAGRVSNFSGFRDAVVNAGKISNKGYELTLGVVPVKGDFTWRMDINYAKNVNEVVDLGPSEKFVLDSYYVEIAAVEGQPLGAILATNYVYDDNGNKIVGEDGFYKRTSEKEVVGSAAPDWTGGVRNTFSYKGFTLSALIDASIGGEMFSLTKYWGRGTGVLEETVFTNDLGNPVRNPVTDDATSGGWILDGVKEDGTPNTTRVHMGWNGGMHYNKLPEVSAVEDASWVKLRELSLSYNFPKQIIDKTPFTNISLAVVGSNLAILHRNAEHFDPEATYSTGGVQGLDIGTLPTSRSYGFNVKLGF</sequence>
<dbReference type="SUPFAM" id="SSF49464">
    <property type="entry name" value="Carboxypeptidase regulatory domain-like"/>
    <property type="match status" value="1"/>
</dbReference>
<evidence type="ECO:0000256" key="8">
    <source>
        <dbReference type="ARBA" id="ARBA00023077"/>
    </source>
</evidence>
<dbReference type="NCBIfam" id="TIGR04056">
    <property type="entry name" value="OMP_RagA_SusC"/>
    <property type="match status" value="1"/>
</dbReference>